<name>A0A1W1ECI5_9ZZZZ</name>
<dbReference type="Pfam" id="PF03597">
    <property type="entry name" value="FixS"/>
    <property type="match status" value="1"/>
</dbReference>
<dbReference type="EMBL" id="FPKX01000018">
    <property type="protein sequence ID" value="SFZ97745.1"/>
    <property type="molecule type" value="Genomic_DNA"/>
</dbReference>
<evidence type="ECO:0000313" key="3">
    <source>
        <dbReference type="EMBL" id="SFZ97745.1"/>
    </source>
</evidence>
<gene>
    <name evidence="3" type="ORF">MNB_SV-5-813</name>
</gene>
<dbReference type="NCBIfam" id="TIGR00847">
    <property type="entry name" value="ccoS"/>
    <property type="match status" value="1"/>
</dbReference>
<evidence type="ECO:0000256" key="2">
    <source>
        <dbReference type="SAM" id="Phobius"/>
    </source>
</evidence>
<reference evidence="3" key="1">
    <citation type="submission" date="2016-10" db="EMBL/GenBank/DDBJ databases">
        <authorList>
            <person name="de Groot N.N."/>
        </authorList>
    </citation>
    <scope>NUCLEOTIDE SEQUENCE</scope>
</reference>
<feature type="region of interest" description="Disordered" evidence="1">
    <location>
        <begin position="58"/>
        <end position="85"/>
    </location>
</feature>
<keyword evidence="2" id="KW-0472">Membrane</keyword>
<keyword evidence="2" id="KW-1133">Transmembrane helix</keyword>
<feature type="transmembrane region" description="Helical" evidence="2">
    <location>
        <begin position="6"/>
        <end position="28"/>
    </location>
</feature>
<dbReference type="InterPro" id="IPR004714">
    <property type="entry name" value="Cyt_oxidase_maturation_cbb3"/>
</dbReference>
<proteinExistence type="predicted"/>
<organism evidence="3">
    <name type="scientific">hydrothermal vent metagenome</name>
    <dbReference type="NCBI Taxonomy" id="652676"/>
    <lineage>
        <taxon>unclassified sequences</taxon>
        <taxon>metagenomes</taxon>
        <taxon>ecological metagenomes</taxon>
    </lineage>
</organism>
<keyword evidence="2" id="KW-0812">Transmembrane</keyword>
<sequence length="85" mass="9713">MSDSIVILMISVSTFLGALGLIALLWGVKTGQFDDQSKFIDAARFDGVEELRDAAMMQEKKEEQKKKMKDKRAEEKRKDNYMPPD</sequence>
<accession>A0A1W1ECI5</accession>
<dbReference type="AlphaFoldDB" id="A0A1W1ECI5"/>
<evidence type="ECO:0000256" key="1">
    <source>
        <dbReference type="SAM" id="MobiDB-lite"/>
    </source>
</evidence>
<protein>
    <submittedName>
        <fullName evidence="3">Type cbb3 cytochrome oxidase biogenesis protein CcoS, involved in heme b insertion</fullName>
    </submittedName>
</protein>